<evidence type="ECO:0000313" key="1">
    <source>
        <dbReference type="EMBL" id="JAH04964.1"/>
    </source>
</evidence>
<reference evidence="1" key="2">
    <citation type="journal article" date="2015" name="Fish Shellfish Immunol.">
        <title>Early steps in the European eel (Anguilla anguilla)-Vibrio vulnificus interaction in the gills: Role of the RtxA13 toxin.</title>
        <authorList>
            <person name="Callol A."/>
            <person name="Pajuelo D."/>
            <person name="Ebbesson L."/>
            <person name="Teles M."/>
            <person name="MacKenzie S."/>
            <person name="Amaro C."/>
        </authorList>
    </citation>
    <scope>NUCLEOTIDE SEQUENCE</scope>
</reference>
<accession>A0A0E9PKC9</accession>
<dbReference type="AlphaFoldDB" id="A0A0E9PKC9"/>
<organism evidence="1">
    <name type="scientific">Anguilla anguilla</name>
    <name type="common">European freshwater eel</name>
    <name type="synonym">Muraena anguilla</name>
    <dbReference type="NCBI Taxonomy" id="7936"/>
    <lineage>
        <taxon>Eukaryota</taxon>
        <taxon>Metazoa</taxon>
        <taxon>Chordata</taxon>
        <taxon>Craniata</taxon>
        <taxon>Vertebrata</taxon>
        <taxon>Euteleostomi</taxon>
        <taxon>Actinopterygii</taxon>
        <taxon>Neopterygii</taxon>
        <taxon>Teleostei</taxon>
        <taxon>Anguilliformes</taxon>
        <taxon>Anguillidae</taxon>
        <taxon>Anguilla</taxon>
    </lineage>
</organism>
<reference evidence="1" key="1">
    <citation type="submission" date="2014-11" db="EMBL/GenBank/DDBJ databases">
        <authorList>
            <person name="Amaro Gonzalez C."/>
        </authorList>
    </citation>
    <scope>NUCLEOTIDE SEQUENCE</scope>
</reference>
<sequence length="24" mass="2780">MLNVIWQRILMYQGSGTEKGITIQ</sequence>
<dbReference type="EMBL" id="GBXM01103613">
    <property type="protein sequence ID" value="JAH04964.1"/>
    <property type="molecule type" value="Transcribed_RNA"/>
</dbReference>
<name>A0A0E9PKC9_ANGAN</name>
<protein>
    <submittedName>
        <fullName evidence="1">Uncharacterized protein</fullName>
    </submittedName>
</protein>
<proteinExistence type="predicted"/>